<dbReference type="Proteomes" id="UP000435877">
    <property type="component" value="Unassembled WGS sequence"/>
</dbReference>
<keyword evidence="1" id="KW-0732">Signal</keyword>
<feature type="signal peptide" evidence="1">
    <location>
        <begin position="1"/>
        <end position="22"/>
    </location>
</feature>
<protein>
    <recommendedName>
        <fullName evidence="6">Rap1a immunity protein domain-containing protein</fullName>
    </recommendedName>
</protein>
<dbReference type="Proteomes" id="UP000439591">
    <property type="component" value="Unassembled WGS sequence"/>
</dbReference>
<dbReference type="OrthoDB" id="9978835at2"/>
<evidence type="ECO:0008006" key="6">
    <source>
        <dbReference type="Google" id="ProtNLM"/>
    </source>
</evidence>
<organism evidence="2 5">
    <name type="scientific">Zhongshania aliphaticivorans</name>
    <dbReference type="NCBI Taxonomy" id="1470434"/>
    <lineage>
        <taxon>Bacteria</taxon>
        <taxon>Pseudomonadati</taxon>
        <taxon>Pseudomonadota</taxon>
        <taxon>Gammaproteobacteria</taxon>
        <taxon>Cellvibrionales</taxon>
        <taxon>Spongiibacteraceae</taxon>
        <taxon>Zhongshania</taxon>
    </lineage>
</organism>
<evidence type="ECO:0000313" key="2">
    <source>
        <dbReference type="EMBL" id="CAA0103690.1"/>
    </source>
</evidence>
<evidence type="ECO:0000313" key="4">
    <source>
        <dbReference type="Proteomes" id="UP000435877"/>
    </source>
</evidence>
<keyword evidence="4" id="KW-1185">Reference proteome</keyword>
<reference evidence="4 5" key="1">
    <citation type="submission" date="2019-11" db="EMBL/GenBank/DDBJ databases">
        <authorList>
            <person name="Holert J."/>
        </authorList>
    </citation>
    <scope>NUCLEOTIDE SEQUENCE [LARGE SCALE GENOMIC DNA]</scope>
    <source>
        <strain evidence="2">BC3_2A</strain>
        <strain evidence="3">SB11_1A</strain>
    </source>
</reference>
<evidence type="ECO:0000313" key="3">
    <source>
        <dbReference type="EMBL" id="CAA0113335.1"/>
    </source>
</evidence>
<gene>
    <name evidence="3" type="ORF">IHBHHGIJ_03401</name>
    <name evidence="2" type="ORF">KFEGEMFD_02040</name>
</gene>
<dbReference type="AlphaFoldDB" id="A0A5S9PHW9"/>
<dbReference type="EMBL" id="CACSIK010000004">
    <property type="protein sequence ID" value="CAA0113335.1"/>
    <property type="molecule type" value="Genomic_DNA"/>
</dbReference>
<evidence type="ECO:0000256" key="1">
    <source>
        <dbReference type="SAM" id="SignalP"/>
    </source>
</evidence>
<proteinExistence type="predicted"/>
<sequence>MKKLTNYMMFLALVFPAGSLLANVESQCAGSQSDTEKCLYFFKGYLYGLGELSAQLEENKSSQESFRERAIRTRLGADYVNSSERKDIAGYCLPSELSVREIAKELQLLLSTKPLYWAEEPDPILKALQTSYPCQ</sequence>
<accession>A0A5S9PHW9</accession>
<dbReference type="RefSeq" id="WP_159270179.1">
    <property type="nucleotide sequence ID" value="NZ_CACSIK010000004.1"/>
</dbReference>
<name>A0A5S9PHW9_9GAMM</name>
<feature type="chain" id="PRO_5036372890" description="Rap1a immunity protein domain-containing protein" evidence="1">
    <location>
        <begin position="23"/>
        <end position="135"/>
    </location>
</feature>
<dbReference type="EMBL" id="CACSIM010000003">
    <property type="protein sequence ID" value="CAA0103690.1"/>
    <property type="molecule type" value="Genomic_DNA"/>
</dbReference>
<evidence type="ECO:0000313" key="5">
    <source>
        <dbReference type="Proteomes" id="UP000439591"/>
    </source>
</evidence>